<dbReference type="CDD" id="cd05471">
    <property type="entry name" value="pepsin_like"/>
    <property type="match status" value="1"/>
</dbReference>
<dbReference type="GO" id="GO:0004190">
    <property type="term" value="F:aspartic-type endopeptidase activity"/>
    <property type="evidence" value="ECO:0007669"/>
    <property type="project" value="UniProtKB-KW"/>
</dbReference>
<name>G4YHA8_PHYSP</name>
<keyword evidence="6" id="KW-0865">Zymogen</keyword>
<dbReference type="InterPro" id="IPR001969">
    <property type="entry name" value="Aspartic_peptidase_AS"/>
</dbReference>
<dbReference type="Proteomes" id="UP000002640">
    <property type="component" value="Unassembled WGS sequence"/>
</dbReference>
<keyword evidence="4 7" id="KW-0064">Aspartyl protease</keyword>
<dbReference type="EMBL" id="JH159151">
    <property type="protein sequence ID" value="EGZ28427.1"/>
    <property type="molecule type" value="Genomic_DNA"/>
</dbReference>
<proteinExistence type="inferred from homology"/>
<dbReference type="InterPro" id="IPR033121">
    <property type="entry name" value="PEPTIDASE_A1"/>
</dbReference>
<dbReference type="InterPro" id="IPR001461">
    <property type="entry name" value="Aspartic_peptidase_A1"/>
</dbReference>
<organism evidence="9 10">
    <name type="scientific">Phytophthora sojae (strain P6497)</name>
    <name type="common">Soybean stem and root rot agent</name>
    <name type="synonym">Phytophthora megasperma f. sp. glycines</name>
    <dbReference type="NCBI Taxonomy" id="1094619"/>
    <lineage>
        <taxon>Eukaryota</taxon>
        <taxon>Sar</taxon>
        <taxon>Stramenopiles</taxon>
        <taxon>Oomycota</taxon>
        <taxon>Peronosporomycetes</taxon>
        <taxon>Peronosporales</taxon>
        <taxon>Peronosporaceae</taxon>
        <taxon>Phytophthora</taxon>
    </lineage>
</organism>
<dbReference type="MEROPS" id="A01.057"/>
<dbReference type="PRINTS" id="PR00792">
    <property type="entry name" value="PEPSIN"/>
</dbReference>
<accession>G4YHA8</accession>
<dbReference type="GO" id="GO:0006508">
    <property type="term" value="P:proteolysis"/>
    <property type="evidence" value="ECO:0007669"/>
    <property type="project" value="UniProtKB-KW"/>
</dbReference>
<dbReference type="SMR" id="G4YHA8"/>
<dbReference type="AlphaFoldDB" id="G4YHA8"/>
<dbReference type="PROSITE" id="PS51767">
    <property type="entry name" value="PEPTIDASE_A1"/>
    <property type="match status" value="1"/>
</dbReference>
<evidence type="ECO:0000256" key="2">
    <source>
        <dbReference type="ARBA" id="ARBA00022670"/>
    </source>
</evidence>
<dbReference type="SUPFAM" id="SSF50630">
    <property type="entry name" value="Acid proteases"/>
    <property type="match status" value="1"/>
</dbReference>
<feature type="domain" description="Peptidase A1" evidence="8">
    <location>
        <begin position="44"/>
        <end position="292"/>
    </location>
</feature>
<dbReference type="PROSITE" id="PS00141">
    <property type="entry name" value="ASP_PROTEASE"/>
    <property type="match status" value="2"/>
</dbReference>
<evidence type="ECO:0000256" key="5">
    <source>
        <dbReference type="ARBA" id="ARBA00022801"/>
    </source>
</evidence>
<dbReference type="InterPro" id="IPR021109">
    <property type="entry name" value="Peptidase_aspartic_dom_sf"/>
</dbReference>
<dbReference type="Gene3D" id="2.40.70.10">
    <property type="entry name" value="Acid Proteases"/>
    <property type="match status" value="1"/>
</dbReference>
<comment type="similarity">
    <text evidence="1 7">Belongs to the peptidase A1 family.</text>
</comment>
<evidence type="ECO:0000259" key="8">
    <source>
        <dbReference type="PROSITE" id="PS51767"/>
    </source>
</evidence>
<dbReference type="PANTHER" id="PTHR47965">
    <property type="entry name" value="ASPARTYL PROTEASE-RELATED"/>
    <property type="match status" value="1"/>
</dbReference>
<dbReference type="STRING" id="1094619.G4YHA8"/>
<dbReference type="GeneID" id="20653587"/>
<evidence type="ECO:0000313" key="10">
    <source>
        <dbReference type="Proteomes" id="UP000002640"/>
    </source>
</evidence>
<keyword evidence="2 7" id="KW-0645">Protease</keyword>
<dbReference type="PANTHER" id="PTHR47965:SF12">
    <property type="entry name" value="ASPARTIC PROTEINASE 3-RELATED"/>
    <property type="match status" value="1"/>
</dbReference>
<gene>
    <name evidence="9" type="ORF">PHYSODRAFT_467652</name>
</gene>
<evidence type="ECO:0000256" key="6">
    <source>
        <dbReference type="ARBA" id="ARBA00023145"/>
    </source>
</evidence>
<dbReference type="InParanoid" id="G4YHA8"/>
<keyword evidence="3" id="KW-0732">Signal</keyword>
<evidence type="ECO:0000256" key="4">
    <source>
        <dbReference type="ARBA" id="ARBA00022750"/>
    </source>
</evidence>
<evidence type="ECO:0000256" key="3">
    <source>
        <dbReference type="ARBA" id="ARBA00022729"/>
    </source>
</evidence>
<dbReference type="Pfam" id="PF00026">
    <property type="entry name" value="Asp"/>
    <property type="match status" value="1"/>
</dbReference>
<dbReference type="KEGG" id="psoj:PHYSODRAFT_467652"/>
<protein>
    <recommendedName>
        <fullName evidence="8">Peptidase A1 domain-containing protein</fullName>
    </recommendedName>
</protein>
<dbReference type="RefSeq" id="XP_009515702.1">
    <property type="nucleotide sequence ID" value="XM_009517407.1"/>
</dbReference>
<feature type="non-terminal residue" evidence="9">
    <location>
        <position position="292"/>
    </location>
</feature>
<reference evidence="9 10" key="1">
    <citation type="journal article" date="2006" name="Science">
        <title>Phytophthora genome sequences uncover evolutionary origins and mechanisms of pathogenesis.</title>
        <authorList>
            <person name="Tyler B.M."/>
            <person name="Tripathy S."/>
            <person name="Zhang X."/>
            <person name="Dehal P."/>
            <person name="Jiang R.H."/>
            <person name="Aerts A."/>
            <person name="Arredondo F.D."/>
            <person name="Baxter L."/>
            <person name="Bensasson D."/>
            <person name="Beynon J.L."/>
            <person name="Chapman J."/>
            <person name="Damasceno C.M."/>
            <person name="Dorrance A.E."/>
            <person name="Dou D."/>
            <person name="Dickerman A.W."/>
            <person name="Dubchak I.L."/>
            <person name="Garbelotto M."/>
            <person name="Gijzen M."/>
            <person name="Gordon S.G."/>
            <person name="Govers F."/>
            <person name="Grunwald N.J."/>
            <person name="Huang W."/>
            <person name="Ivors K.L."/>
            <person name="Jones R.W."/>
            <person name="Kamoun S."/>
            <person name="Krampis K."/>
            <person name="Lamour K.H."/>
            <person name="Lee M.K."/>
            <person name="McDonald W.H."/>
            <person name="Medina M."/>
            <person name="Meijer H.J."/>
            <person name="Nordberg E.K."/>
            <person name="Maclean D.J."/>
            <person name="Ospina-Giraldo M.D."/>
            <person name="Morris P.F."/>
            <person name="Phuntumart V."/>
            <person name="Putnam N.H."/>
            <person name="Rash S."/>
            <person name="Rose J.K."/>
            <person name="Sakihama Y."/>
            <person name="Salamov A.A."/>
            <person name="Savidor A."/>
            <person name="Scheuring C.F."/>
            <person name="Smith B.M."/>
            <person name="Sobral B.W."/>
            <person name="Terry A."/>
            <person name="Torto-Alalibo T.A."/>
            <person name="Win J."/>
            <person name="Xu Z."/>
            <person name="Zhang H."/>
            <person name="Grigoriev I.V."/>
            <person name="Rokhsar D.S."/>
            <person name="Boore J.L."/>
        </authorList>
    </citation>
    <scope>NUCLEOTIDE SEQUENCE [LARGE SCALE GENOMIC DNA]</scope>
    <source>
        <strain evidence="9 10">P6497</strain>
    </source>
</reference>
<keyword evidence="5 7" id="KW-0378">Hydrolase</keyword>
<evidence type="ECO:0000256" key="7">
    <source>
        <dbReference type="RuleBase" id="RU000454"/>
    </source>
</evidence>
<keyword evidence="10" id="KW-1185">Reference proteome</keyword>
<dbReference type="InterPro" id="IPR034164">
    <property type="entry name" value="Pepsin-like_dom"/>
</dbReference>
<sequence>MPGGRLRTLRGFVVSVVLAYVLDAVASYRDLVRIPLESDDQLRFTGTVYVGSPPRSVQVDFDTGSSDTWVVTSNHFPTYRDVEPAPKAFAIGYGGGVASGLAVPANLQIGNQLGKNSNEVLFPNIPIGFVDDPVADLNSQGVVGLGMEALAQIRSNWSLLGLMAEQQGNPRPVVFSLYISSCSGAQPSSQLILGGHDPALTSSNTTWFSFSVISNDELRGHQPPDSNVAIAETNFGFWALRMQSMWFDNKVLPIGPANHHGAVLLDSGTSVLLLSQHTFDAVVQALSTRFGT</sequence>
<evidence type="ECO:0000256" key="1">
    <source>
        <dbReference type="ARBA" id="ARBA00007447"/>
    </source>
</evidence>
<evidence type="ECO:0000313" key="9">
    <source>
        <dbReference type="EMBL" id="EGZ28427.1"/>
    </source>
</evidence>